<dbReference type="EMBL" id="DXHV01000078">
    <property type="protein sequence ID" value="HIW01371.1"/>
    <property type="molecule type" value="Genomic_DNA"/>
</dbReference>
<protein>
    <submittedName>
        <fullName evidence="2">ImmA/IrrE family metallo-endopeptidase</fullName>
    </submittedName>
</protein>
<dbReference type="Proteomes" id="UP000886752">
    <property type="component" value="Unassembled WGS sequence"/>
</dbReference>
<evidence type="ECO:0000313" key="3">
    <source>
        <dbReference type="Proteomes" id="UP000886752"/>
    </source>
</evidence>
<proteinExistence type="predicted"/>
<feature type="domain" description="IrrE N-terminal-like" evidence="1">
    <location>
        <begin position="11"/>
        <end position="60"/>
    </location>
</feature>
<reference evidence="2" key="1">
    <citation type="journal article" date="2021" name="PeerJ">
        <title>Extensive microbial diversity within the chicken gut microbiome revealed by metagenomics and culture.</title>
        <authorList>
            <person name="Gilroy R."/>
            <person name="Ravi A."/>
            <person name="Getino M."/>
            <person name="Pursley I."/>
            <person name="Horton D.L."/>
            <person name="Alikhan N.F."/>
            <person name="Baker D."/>
            <person name="Gharbi K."/>
            <person name="Hall N."/>
            <person name="Watson M."/>
            <person name="Adriaenssens E.M."/>
            <person name="Foster-Nyarko E."/>
            <person name="Jarju S."/>
            <person name="Secka A."/>
            <person name="Antonio M."/>
            <person name="Oren A."/>
            <person name="Chaudhuri R.R."/>
            <person name="La Ragione R."/>
            <person name="Hildebrand F."/>
            <person name="Pallen M.J."/>
        </authorList>
    </citation>
    <scope>NUCLEOTIDE SEQUENCE</scope>
    <source>
        <strain evidence="2">ChiHecec2B26-446</strain>
    </source>
</reference>
<dbReference type="Pfam" id="PF06114">
    <property type="entry name" value="Peptidase_M78"/>
    <property type="match status" value="1"/>
</dbReference>
<comment type="caution">
    <text evidence="2">The sequence shown here is derived from an EMBL/GenBank/DDBJ whole genome shotgun (WGS) entry which is preliminary data.</text>
</comment>
<dbReference type="AlphaFoldDB" id="A0A9D1TRD2"/>
<evidence type="ECO:0000313" key="2">
    <source>
        <dbReference type="EMBL" id="HIW01371.1"/>
    </source>
</evidence>
<reference evidence="2" key="2">
    <citation type="submission" date="2021-04" db="EMBL/GenBank/DDBJ databases">
        <authorList>
            <person name="Gilroy R."/>
        </authorList>
    </citation>
    <scope>NUCLEOTIDE SEQUENCE</scope>
    <source>
        <strain evidence="2">ChiHecec2B26-446</strain>
    </source>
</reference>
<gene>
    <name evidence="2" type="ORF">H9894_09335</name>
</gene>
<name>A0A9D1TRD2_9BACT</name>
<sequence length="66" mass="7206">MDGTGRRARHSLRDRQASVFAAELLMPREAFCRVCRTCGNDVTRVAFHFGVSPAAAGVRMAILGLE</sequence>
<organism evidence="2 3">
    <name type="scientific">Candidatus Desulfovibrio intestinipullorum</name>
    <dbReference type="NCBI Taxonomy" id="2838536"/>
    <lineage>
        <taxon>Bacteria</taxon>
        <taxon>Pseudomonadati</taxon>
        <taxon>Thermodesulfobacteriota</taxon>
        <taxon>Desulfovibrionia</taxon>
        <taxon>Desulfovibrionales</taxon>
        <taxon>Desulfovibrionaceae</taxon>
        <taxon>Desulfovibrio</taxon>
    </lineage>
</organism>
<accession>A0A9D1TRD2</accession>
<dbReference type="InterPro" id="IPR010359">
    <property type="entry name" value="IrrE_HExxH"/>
</dbReference>
<evidence type="ECO:0000259" key="1">
    <source>
        <dbReference type="Pfam" id="PF06114"/>
    </source>
</evidence>